<dbReference type="FunFam" id="3.40.50.300:FF:001201">
    <property type="entry name" value="ATP-dependent DNA helicase UvrD2"/>
    <property type="match status" value="1"/>
</dbReference>
<dbReference type="Pfam" id="PF00580">
    <property type="entry name" value="UvrD-helicase"/>
    <property type="match status" value="1"/>
</dbReference>
<dbReference type="FunCoup" id="A0A0C2XFJ2">
    <property type="interactions" value="279"/>
</dbReference>
<dbReference type="EMBL" id="KN818231">
    <property type="protein sequence ID" value="KIL67633.1"/>
    <property type="molecule type" value="Genomic_DNA"/>
</dbReference>
<dbReference type="Proteomes" id="UP000054549">
    <property type="component" value="Unassembled WGS sequence"/>
</dbReference>
<evidence type="ECO:0000256" key="12">
    <source>
        <dbReference type="ARBA" id="ARBA00048988"/>
    </source>
</evidence>
<evidence type="ECO:0000256" key="6">
    <source>
        <dbReference type="ARBA" id="ARBA00022840"/>
    </source>
</evidence>
<evidence type="ECO:0000256" key="2">
    <source>
        <dbReference type="ARBA" id="ARBA00022741"/>
    </source>
</evidence>
<keyword evidence="6 13" id="KW-0067">ATP-binding</keyword>
<dbReference type="PROSITE" id="PS51198">
    <property type="entry name" value="UVRD_HELICASE_ATP_BIND"/>
    <property type="match status" value="1"/>
</dbReference>
<dbReference type="PANTHER" id="PTHR11070">
    <property type="entry name" value="UVRD / RECB / PCRA DNA HELICASE FAMILY MEMBER"/>
    <property type="match status" value="1"/>
</dbReference>
<dbReference type="SUPFAM" id="SSF52540">
    <property type="entry name" value="P-loop containing nucleoside triphosphate hydrolases"/>
    <property type="match status" value="1"/>
</dbReference>
<dbReference type="Pfam" id="PF13361">
    <property type="entry name" value="UvrD_C"/>
    <property type="match status" value="1"/>
</dbReference>
<dbReference type="InParanoid" id="A0A0C2XFJ2"/>
<feature type="domain" description="UvrD-like helicase ATP-binding" evidence="14">
    <location>
        <begin position="11"/>
        <end position="304"/>
    </location>
</feature>
<dbReference type="InterPro" id="IPR014017">
    <property type="entry name" value="DNA_helicase_UvrD-like_C"/>
</dbReference>
<dbReference type="InterPro" id="IPR013986">
    <property type="entry name" value="DExx_box_DNA_helicase_dom_sf"/>
</dbReference>
<evidence type="ECO:0000256" key="7">
    <source>
        <dbReference type="ARBA" id="ARBA00023125"/>
    </source>
</evidence>
<evidence type="ECO:0000256" key="3">
    <source>
        <dbReference type="ARBA" id="ARBA00022763"/>
    </source>
</evidence>
<dbReference type="AlphaFoldDB" id="A0A0C2XFJ2"/>
<dbReference type="InterPro" id="IPR027417">
    <property type="entry name" value="P-loop_NTPase"/>
</dbReference>
<protein>
    <recommendedName>
        <fullName evidence="11">DNA 3'-5' helicase</fullName>
        <ecNumber evidence="11">5.6.2.4</ecNumber>
    </recommendedName>
</protein>
<evidence type="ECO:0000259" key="15">
    <source>
        <dbReference type="PROSITE" id="PS51217"/>
    </source>
</evidence>
<evidence type="ECO:0000256" key="11">
    <source>
        <dbReference type="ARBA" id="ARBA00034808"/>
    </source>
</evidence>
<dbReference type="GO" id="GO:0003677">
    <property type="term" value="F:DNA binding"/>
    <property type="evidence" value="ECO:0007669"/>
    <property type="project" value="UniProtKB-KW"/>
</dbReference>
<evidence type="ECO:0000256" key="10">
    <source>
        <dbReference type="ARBA" id="ARBA00034617"/>
    </source>
</evidence>
<evidence type="ECO:0000256" key="1">
    <source>
        <dbReference type="ARBA" id="ARBA00009922"/>
    </source>
</evidence>
<organism evidence="16 17">
    <name type="scientific">Amanita muscaria (strain Koide BX008)</name>
    <dbReference type="NCBI Taxonomy" id="946122"/>
    <lineage>
        <taxon>Eukaryota</taxon>
        <taxon>Fungi</taxon>
        <taxon>Dikarya</taxon>
        <taxon>Basidiomycota</taxon>
        <taxon>Agaricomycotina</taxon>
        <taxon>Agaricomycetes</taxon>
        <taxon>Agaricomycetidae</taxon>
        <taxon>Agaricales</taxon>
        <taxon>Pluteineae</taxon>
        <taxon>Amanitaceae</taxon>
        <taxon>Amanita</taxon>
    </lineage>
</organism>
<dbReference type="PANTHER" id="PTHR11070:SF2">
    <property type="entry name" value="ATP-DEPENDENT DNA HELICASE SRS2"/>
    <property type="match status" value="1"/>
</dbReference>
<accession>A0A0C2XFJ2</accession>
<keyword evidence="4 13" id="KW-0378">Hydrolase</keyword>
<evidence type="ECO:0000256" key="8">
    <source>
        <dbReference type="ARBA" id="ARBA00023204"/>
    </source>
</evidence>
<keyword evidence="17" id="KW-1185">Reference proteome</keyword>
<dbReference type="Gene3D" id="3.40.50.300">
    <property type="entry name" value="P-loop containing nucleotide triphosphate hydrolases"/>
    <property type="match status" value="2"/>
</dbReference>
<dbReference type="GO" id="GO:0005524">
    <property type="term" value="F:ATP binding"/>
    <property type="evidence" value="ECO:0007669"/>
    <property type="project" value="UniProtKB-UniRule"/>
</dbReference>
<comment type="catalytic activity">
    <reaction evidence="10">
        <text>Couples ATP hydrolysis with the unwinding of duplex DNA by translocating in the 3'-5' direction.</text>
        <dbReference type="EC" id="5.6.2.4"/>
    </reaction>
</comment>
<proteinExistence type="inferred from homology"/>
<keyword evidence="7" id="KW-0238">DNA-binding</keyword>
<keyword evidence="3" id="KW-0227">DNA damage</keyword>
<dbReference type="InterPro" id="IPR000212">
    <property type="entry name" value="DNA_helicase_UvrD/REP"/>
</dbReference>
<dbReference type="GO" id="GO:0016787">
    <property type="term" value="F:hydrolase activity"/>
    <property type="evidence" value="ECO:0007669"/>
    <property type="project" value="UniProtKB-UniRule"/>
</dbReference>
<dbReference type="STRING" id="946122.A0A0C2XFJ2"/>
<dbReference type="CDD" id="cd17932">
    <property type="entry name" value="DEXQc_UvrD"/>
    <property type="match status" value="1"/>
</dbReference>
<evidence type="ECO:0000256" key="9">
    <source>
        <dbReference type="ARBA" id="ARBA00023235"/>
    </source>
</evidence>
<feature type="binding site" evidence="13">
    <location>
        <begin position="32"/>
        <end position="39"/>
    </location>
    <ligand>
        <name>ATP</name>
        <dbReference type="ChEBI" id="CHEBI:30616"/>
    </ligand>
</feature>
<dbReference type="OrthoDB" id="1470711at2759"/>
<sequence length="675" mass="75992">MDSAHASYLGLLNHAQRQAVEHPPAVPLQILAGPGSGKTKVLTSRIAHLILHHGLPPSSICAVTFTNKAAKEMRTRLQTLLGKDRVGELKMGTFHSLCARFLRKYAHTIGLSDNFSICDADEAKKIMTQLLKKYRELLAKKDMTIREGLVMSKISQAKAKGITHINFLEEVVRKYQGVSLEDMNPLELQEKITAEVYQEYETLLRKNNALDFDDLLVYGVKMFKEWRAAVAWCQHILVDEFQDTNIIQYDLMRTIAHKGCVTIVGDPDQSIYGWRSAEIENLNKMKRNFPGTCEVLLEENYRSTSAVLRLSLAIIAEDKNRIQKSLHTSHPAGKTPTLRSCSTETNEAAFIAVEIKRLVAYTGGLLQFEDFAILLRFNALSRVIESSLQKEGIPCRILGGHRFFERLEVKDLLAYLQVVDNPDFYPAFIRAVNTPSRGVGEKTLLEIASKAEQCRISHLAFIERIFDGTAPDIKPPAKRKISSFVQTIRALRDLAQKKSSAADIIQQLIKAIDYKEYLKRTQNDWESRWANVQELINFATEVTTDAQNRNAASSETPLRFFLQASSLSSEGDNDGTDATNNKVTIATCHAAKGLEWPVVMIPSVEEGTFPFARNDDVEEERRLLYVACTRAKGLLFLTHTCRRMIAGQQKDVDRSSFVENVISKYPVKLSLSIII</sequence>
<keyword evidence="8" id="KW-0234">DNA repair</keyword>
<evidence type="ECO:0000256" key="5">
    <source>
        <dbReference type="ARBA" id="ARBA00022806"/>
    </source>
</evidence>
<comment type="similarity">
    <text evidence="1">Belongs to the helicase family. UvrD subfamily.</text>
</comment>
<dbReference type="HOGENOM" id="CLU_004585_5_4_1"/>
<dbReference type="PROSITE" id="PS51217">
    <property type="entry name" value="UVRD_HELICASE_CTER"/>
    <property type="match status" value="1"/>
</dbReference>
<reference evidence="16 17" key="1">
    <citation type="submission" date="2014-04" db="EMBL/GenBank/DDBJ databases">
        <title>Evolutionary Origins and Diversification of the Mycorrhizal Mutualists.</title>
        <authorList>
            <consortium name="DOE Joint Genome Institute"/>
            <consortium name="Mycorrhizal Genomics Consortium"/>
            <person name="Kohler A."/>
            <person name="Kuo A."/>
            <person name="Nagy L.G."/>
            <person name="Floudas D."/>
            <person name="Copeland A."/>
            <person name="Barry K.W."/>
            <person name="Cichocki N."/>
            <person name="Veneault-Fourrey C."/>
            <person name="LaButti K."/>
            <person name="Lindquist E.A."/>
            <person name="Lipzen A."/>
            <person name="Lundell T."/>
            <person name="Morin E."/>
            <person name="Murat C."/>
            <person name="Riley R."/>
            <person name="Ohm R."/>
            <person name="Sun H."/>
            <person name="Tunlid A."/>
            <person name="Henrissat B."/>
            <person name="Grigoriev I.V."/>
            <person name="Hibbett D.S."/>
            <person name="Martin F."/>
        </authorList>
    </citation>
    <scope>NUCLEOTIDE SEQUENCE [LARGE SCALE GENOMIC DNA]</scope>
    <source>
        <strain evidence="16 17">Koide BX008</strain>
    </source>
</reference>
<evidence type="ECO:0000256" key="13">
    <source>
        <dbReference type="PROSITE-ProRule" id="PRU00560"/>
    </source>
</evidence>
<evidence type="ECO:0000313" key="17">
    <source>
        <dbReference type="Proteomes" id="UP000054549"/>
    </source>
</evidence>
<dbReference type="GO" id="GO:0043138">
    <property type="term" value="F:3'-5' DNA helicase activity"/>
    <property type="evidence" value="ECO:0007669"/>
    <property type="project" value="UniProtKB-EC"/>
</dbReference>
<dbReference type="GO" id="GO:0005634">
    <property type="term" value="C:nucleus"/>
    <property type="evidence" value="ECO:0007669"/>
    <property type="project" value="TreeGrafter"/>
</dbReference>
<dbReference type="Gene3D" id="1.10.486.10">
    <property type="entry name" value="PCRA, domain 4"/>
    <property type="match status" value="1"/>
</dbReference>
<dbReference type="InterPro" id="IPR014016">
    <property type="entry name" value="UvrD-like_ATP-bd"/>
</dbReference>
<dbReference type="Gene3D" id="1.10.10.160">
    <property type="match status" value="1"/>
</dbReference>
<keyword evidence="2 13" id="KW-0547">Nucleotide-binding</keyword>
<evidence type="ECO:0000256" key="4">
    <source>
        <dbReference type="ARBA" id="ARBA00022801"/>
    </source>
</evidence>
<dbReference type="EC" id="5.6.2.4" evidence="11"/>
<feature type="domain" description="UvrD-like helicase C-terminal" evidence="15">
    <location>
        <begin position="305"/>
        <end position="593"/>
    </location>
</feature>
<evidence type="ECO:0000313" key="16">
    <source>
        <dbReference type="EMBL" id="KIL67633.1"/>
    </source>
</evidence>
<keyword evidence="9" id="KW-0413">Isomerase</keyword>
<comment type="catalytic activity">
    <reaction evidence="12">
        <text>ATP + H2O = ADP + phosphate + H(+)</text>
        <dbReference type="Rhea" id="RHEA:13065"/>
        <dbReference type="ChEBI" id="CHEBI:15377"/>
        <dbReference type="ChEBI" id="CHEBI:15378"/>
        <dbReference type="ChEBI" id="CHEBI:30616"/>
        <dbReference type="ChEBI" id="CHEBI:43474"/>
        <dbReference type="ChEBI" id="CHEBI:456216"/>
        <dbReference type="EC" id="5.6.2.4"/>
    </reaction>
</comment>
<keyword evidence="5 13" id="KW-0347">Helicase</keyword>
<name>A0A0C2XFJ2_AMAMK</name>
<evidence type="ECO:0000259" key="14">
    <source>
        <dbReference type="PROSITE" id="PS51198"/>
    </source>
</evidence>
<dbReference type="GO" id="GO:0000725">
    <property type="term" value="P:recombinational repair"/>
    <property type="evidence" value="ECO:0007669"/>
    <property type="project" value="TreeGrafter"/>
</dbReference>
<gene>
    <name evidence="16" type="ORF">M378DRAFT_185674</name>
</gene>